<comment type="caution">
    <text evidence="2">The sequence shown here is derived from an EMBL/GenBank/DDBJ whole genome shotgun (WGS) entry which is preliminary data.</text>
</comment>
<proteinExistence type="predicted"/>
<protein>
    <submittedName>
        <fullName evidence="2">Uncharacterized protein</fullName>
    </submittedName>
</protein>
<evidence type="ECO:0000313" key="3">
    <source>
        <dbReference type="Proteomes" id="UP000256748"/>
    </source>
</evidence>
<name>A0A3E1AYQ3_RHILT</name>
<dbReference type="AlphaFoldDB" id="A0A3E1AYQ3"/>
<dbReference type="EMBL" id="NAOO01000045">
    <property type="protein sequence ID" value="RFB82279.1"/>
    <property type="molecule type" value="Genomic_DNA"/>
</dbReference>
<accession>A0A3E1AYQ3</accession>
<organism evidence="2 3">
    <name type="scientific">Rhizobium leguminosarum bv. trifolii</name>
    <dbReference type="NCBI Taxonomy" id="386"/>
    <lineage>
        <taxon>Bacteria</taxon>
        <taxon>Pseudomonadati</taxon>
        <taxon>Pseudomonadota</taxon>
        <taxon>Alphaproteobacteria</taxon>
        <taxon>Hyphomicrobiales</taxon>
        <taxon>Rhizobiaceae</taxon>
        <taxon>Rhizobium/Agrobacterium group</taxon>
        <taxon>Rhizobium</taxon>
    </lineage>
</organism>
<evidence type="ECO:0000256" key="1">
    <source>
        <dbReference type="SAM" id="MobiDB-lite"/>
    </source>
</evidence>
<gene>
    <name evidence="2" type="ORF">B5K10_31765</name>
</gene>
<sequence length="61" mass="6516">MRFSVNIASKSVSKVTRFGISGNNAGQELFRPGWPRPTLHHHPCGEPAFSARPPGLMGASA</sequence>
<evidence type="ECO:0000313" key="2">
    <source>
        <dbReference type="EMBL" id="RFB82279.1"/>
    </source>
</evidence>
<reference evidence="2 3" key="1">
    <citation type="submission" date="2017-03" db="EMBL/GenBank/DDBJ databases">
        <title>Genome analysis of Rhizobial strains effectives or ineffectives for nitrogen fixation isolated from bean seeds.</title>
        <authorList>
            <person name="Peralta H."/>
            <person name="Aguilar-Vera A."/>
            <person name="Mora Y."/>
            <person name="Vargas-Lagunas C."/>
            <person name="Girard L."/>
            <person name="Mora J."/>
        </authorList>
    </citation>
    <scope>NUCLEOTIDE SEQUENCE [LARGE SCALE GENOMIC DNA]</scope>
    <source>
        <strain evidence="2 3">CCGM5</strain>
    </source>
</reference>
<feature type="region of interest" description="Disordered" evidence="1">
    <location>
        <begin position="33"/>
        <end position="61"/>
    </location>
</feature>
<dbReference type="Proteomes" id="UP000256748">
    <property type="component" value="Unassembled WGS sequence"/>
</dbReference>